<gene>
    <name evidence="2" type="ORF">UU67_C0006G0019</name>
</gene>
<evidence type="ECO:0000313" key="3">
    <source>
        <dbReference type="Proteomes" id="UP000034753"/>
    </source>
</evidence>
<dbReference type="AlphaFoldDB" id="A0A0G0WN36"/>
<dbReference type="InterPro" id="IPR011042">
    <property type="entry name" value="6-blade_b-propeller_TolB-like"/>
</dbReference>
<keyword evidence="1" id="KW-1133">Transmembrane helix</keyword>
<dbReference type="EMBL" id="LCBN01000006">
    <property type="protein sequence ID" value="KKS14179.1"/>
    <property type="molecule type" value="Genomic_DNA"/>
</dbReference>
<dbReference type="Proteomes" id="UP000034753">
    <property type="component" value="Unassembled WGS sequence"/>
</dbReference>
<keyword evidence="1" id="KW-0472">Membrane</keyword>
<evidence type="ECO:0000313" key="2">
    <source>
        <dbReference type="EMBL" id="KKS14179.1"/>
    </source>
</evidence>
<dbReference type="Gene3D" id="2.120.10.30">
    <property type="entry name" value="TolB, C-terminal domain"/>
    <property type="match status" value="1"/>
</dbReference>
<keyword evidence="1" id="KW-0812">Transmembrane</keyword>
<evidence type="ECO:0000256" key="1">
    <source>
        <dbReference type="SAM" id="Phobius"/>
    </source>
</evidence>
<reference evidence="2 3" key="1">
    <citation type="journal article" date="2015" name="Nature">
        <title>rRNA introns, odd ribosomes, and small enigmatic genomes across a large radiation of phyla.</title>
        <authorList>
            <person name="Brown C.T."/>
            <person name="Hug L.A."/>
            <person name="Thomas B.C."/>
            <person name="Sharon I."/>
            <person name="Castelle C.J."/>
            <person name="Singh A."/>
            <person name="Wilkins M.J."/>
            <person name="Williams K.H."/>
            <person name="Banfield J.F."/>
        </authorList>
    </citation>
    <scope>NUCLEOTIDE SEQUENCE [LARGE SCALE GENOMIC DNA]</scope>
</reference>
<dbReference type="SUPFAM" id="SSF101898">
    <property type="entry name" value="NHL repeat"/>
    <property type="match status" value="1"/>
</dbReference>
<name>A0A0G0WN36_9BACT</name>
<sequence>MAKIRVMLKIAKIVGLNSDIDAALTIASTVSGSSFFALASSSVDDAFTSIRQALTEAESAFFDSHEALPQRLTEIGETLLKTLSAGEDSRVLLGAVSEDGEHCALYLLNRGPSLKAVLFREGQEIDLCSLSEGQVISGILEAGDRVVIATGSLFDFLGEDAAVLEKLPIESLEDEISLRLPEAENLPVAAVIFEKEEVVVKEAEVVEEKKASAPGRHFLGKLLPKSRRKVAILGAILLIAAISATVFSYREKRSQEISALFAKNIEVAEAKFKEAREKADAEPGEAAKSLSAAVLSLDEALKTDPDSTRAKDLKKQIEEGTGAILKIYQNPDIQLWLDLSLIKQGFKTDYLSYSRGKILVLDKESKTLASVSLANKSNQILAGEEKLGAAKLASLNGSLAWVLSDKGLVKTQTAENKTGVTVKDDEEWGNILAITGFANNIYLLDSTKSQVWKYVPVEAGYSDKQTYFAKDTKVDLSGAKQMQIDSSVWISKSGGQLLKYTQGVADYFSYSGLIKPIRDLKSFFVADDTEHVYLLDTFDKRLVVLDKKGNFKAEYQSDKFAGFSDLVVDEKGKKVYLLESSKIYSMDLK</sequence>
<organism evidence="2 3">
    <name type="scientific">Candidatus Daviesbacteria bacterium GW2011_GWB1_41_5</name>
    <dbReference type="NCBI Taxonomy" id="1618429"/>
    <lineage>
        <taxon>Bacteria</taxon>
        <taxon>Candidatus Daviesiibacteriota</taxon>
    </lineage>
</organism>
<proteinExistence type="predicted"/>
<accession>A0A0G0WN36</accession>
<protein>
    <submittedName>
        <fullName evidence="2">Uncharacterized protein</fullName>
    </submittedName>
</protein>
<feature type="transmembrane region" description="Helical" evidence="1">
    <location>
        <begin position="230"/>
        <end position="249"/>
    </location>
</feature>
<comment type="caution">
    <text evidence="2">The sequence shown here is derived from an EMBL/GenBank/DDBJ whole genome shotgun (WGS) entry which is preliminary data.</text>
</comment>